<feature type="compositionally biased region" description="Basic and acidic residues" evidence="1">
    <location>
        <begin position="10"/>
        <end position="23"/>
    </location>
</feature>
<dbReference type="GeneID" id="59311852"/>
<dbReference type="Proteomes" id="UP000547976">
    <property type="component" value="Unassembled WGS sequence"/>
</dbReference>
<feature type="region of interest" description="Disordered" evidence="1">
    <location>
        <begin position="403"/>
        <end position="427"/>
    </location>
</feature>
<accession>A0A8H5L813</accession>
<feature type="compositionally biased region" description="Polar residues" evidence="1">
    <location>
        <begin position="24"/>
        <end position="40"/>
    </location>
</feature>
<feature type="compositionally biased region" description="Polar residues" evidence="1">
    <location>
        <begin position="107"/>
        <end position="117"/>
    </location>
</feature>
<dbReference type="OrthoDB" id="5099850at2759"/>
<proteinExistence type="predicted"/>
<reference evidence="2 3" key="1">
    <citation type="submission" date="2020-05" db="EMBL/GenBank/DDBJ databases">
        <title>Identification and distribution of gene clusters putatively required for synthesis of sphingolipid metabolism inhibitors in phylogenetically diverse species of the filamentous fungus Fusarium.</title>
        <authorList>
            <person name="Kim H.-S."/>
            <person name="Busman M."/>
            <person name="Brown D.W."/>
            <person name="Divon H."/>
            <person name="Uhlig S."/>
            <person name="Proctor R.H."/>
        </authorList>
    </citation>
    <scope>NUCLEOTIDE SEQUENCE [LARGE SCALE GENOMIC DNA]</scope>
    <source>
        <strain evidence="2 3">NRRL 66333</strain>
    </source>
</reference>
<evidence type="ECO:0000313" key="3">
    <source>
        <dbReference type="Proteomes" id="UP000547976"/>
    </source>
</evidence>
<dbReference type="RefSeq" id="XP_036532189.1">
    <property type="nucleotide sequence ID" value="XM_036677134.1"/>
</dbReference>
<organism evidence="2 3">
    <name type="scientific">Gibberella subglutinans</name>
    <name type="common">Fusarium subglutinans</name>
    <dbReference type="NCBI Taxonomy" id="42677"/>
    <lineage>
        <taxon>Eukaryota</taxon>
        <taxon>Fungi</taxon>
        <taxon>Dikarya</taxon>
        <taxon>Ascomycota</taxon>
        <taxon>Pezizomycotina</taxon>
        <taxon>Sordariomycetes</taxon>
        <taxon>Hypocreomycetidae</taxon>
        <taxon>Hypocreales</taxon>
        <taxon>Nectriaceae</taxon>
        <taxon>Fusarium</taxon>
        <taxon>Fusarium fujikuroi species complex</taxon>
    </lineage>
</organism>
<sequence>MRKKTPQQKEMARKGFERRDAKRQQNQGNFSAHGQQQDRQSGAGHRNMGRDKNRDMTSIGPSLTSKHGIQKRSNESGMSSFDPMEHQNWVTGIDRVNTSYDGGPQNRIVTSTHTNKPTAKADRPADGNEIAATPLTILNTSQVIDTFDADLASIAKARQRRIRAEADAFLGQPRKGQTIGAQGDFQNRVTEVTQLAKVLCAECGSNTHTLKGCITTISGSIRGCIFCNSMSHSTDNCGEFNDLDLVSKVKLLVTDRASKPPIFTDTAWSVWLHRFLTATNTKGQPIPETFPWTVNFARHIYGGKAEKSVQEYQSDFDRAQSIGVLPRDWRMQSMKDVFTNFWEKEGRVWPARLDSLSSVTKASTGATTSGQGAESADSSTIEEIRRLGETVIRQAMQLGEKDREIEGLKKENQRLRKENEDLKKGLA</sequence>
<evidence type="ECO:0000256" key="1">
    <source>
        <dbReference type="SAM" id="MobiDB-lite"/>
    </source>
</evidence>
<dbReference type="EMBL" id="JAAOAV010000263">
    <property type="protein sequence ID" value="KAF5585766.1"/>
    <property type="molecule type" value="Genomic_DNA"/>
</dbReference>
<comment type="caution">
    <text evidence="2">The sequence shown here is derived from an EMBL/GenBank/DDBJ whole genome shotgun (WGS) entry which is preliminary data.</text>
</comment>
<protein>
    <submittedName>
        <fullName evidence="2">Uncharacterized protein</fullName>
    </submittedName>
</protein>
<dbReference type="AlphaFoldDB" id="A0A8H5L813"/>
<gene>
    <name evidence="2" type="ORF">FSUBG_12355</name>
</gene>
<name>A0A8H5L813_GIBSU</name>
<keyword evidence="3" id="KW-1185">Reference proteome</keyword>
<evidence type="ECO:0000313" key="2">
    <source>
        <dbReference type="EMBL" id="KAF5585766.1"/>
    </source>
</evidence>
<feature type="region of interest" description="Disordered" evidence="1">
    <location>
        <begin position="1"/>
        <end position="126"/>
    </location>
</feature>